<dbReference type="Pfam" id="PF02837">
    <property type="entry name" value="Glyco_hydro_2_N"/>
    <property type="match status" value="1"/>
</dbReference>
<dbReference type="Gene3D" id="2.60.40.10">
    <property type="entry name" value="Immunoglobulins"/>
    <property type="match status" value="1"/>
</dbReference>
<evidence type="ECO:0000256" key="1">
    <source>
        <dbReference type="ARBA" id="ARBA00007401"/>
    </source>
</evidence>
<evidence type="ECO:0000259" key="5">
    <source>
        <dbReference type="Pfam" id="PF02836"/>
    </source>
</evidence>
<dbReference type="InterPro" id="IPR006104">
    <property type="entry name" value="Glyco_hydro_2_N"/>
</dbReference>
<organism evidence="7 8">
    <name type="scientific">Pedobacter segetis</name>
    <dbReference type="NCBI Taxonomy" id="2793069"/>
    <lineage>
        <taxon>Bacteria</taxon>
        <taxon>Pseudomonadati</taxon>
        <taxon>Bacteroidota</taxon>
        <taxon>Sphingobacteriia</taxon>
        <taxon>Sphingobacteriales</taxon>
        <taxon>Sphingobacteriaceae</taxon>
        <taxon>Pedobacter</taxon>
    </lineage>
</organism>
<dbReference type="SUPFAM" id="SSF49303">
    <property type="entry name" value="beta-Galactosidase/glucuronidase domain"/>
    <property type="match status" value="1"/>
</dbReference>
<evidence type="ECO:0000256" key="3">
    <source>
        <dbReference type="ARBA" id="ARBA00023295"/>
    </source>
</evidence>
<dbReference type="EMBL" id="JAEHFY010000015">
    <property type="protein sequence ID" value="MBK0383609.1"/>
    <property type="molecule type" value="Genomic_DNA"/>
</dbReference>
<dbReference type="Pfam" id="PF00703">
    <property type="entry name" value="Glyco_hydro_2"/>
    <property type="match status" value="1"/>
</dbReference>
<dbReference type="InterPro" id="IPR006102">
    <property type="entry name" value="Ig-like_GH2"/>
</dbReference>
<dbReference type="InterPro" id="IPR013783">
    <property type="entry name" value="Ig-like_fold"/>
</dbReference>
<dbReference type="Proteomes" id="UP000660024">
    <property type="component" value="Unassembled WGS sequence"/>
</dbReference>
<keyword evidence="2" id="KW-0378">Hydrolase</keyword>
<accession>A0ABS1BL39</accession>
<dbReference type="PANTHER" id="PTHR42732">
    <property type="entry name" value="BETA-GALACTOSIDASE"/>
    <property type="match status" value="1"/>
</dbReference>
<evidence type="ECO:0000313" key="7">
    <source>
        <dbReference type="EMBL" id="MBK0383609.1"/>
    </source>
</evidence>
<comment type="similarity">
    <text evidence="1">Belongs to the glycosyl hydrolase 2 family.</text>
</comment>
<dbReference type="PANTHER" id="PTHR42732:SF2">
    <property type="entry name" value="BETA-MANNOSIDASE"/>
    <property type="match status" value="1"/>
</dbReference>
<keyword evidence="8" id="KW-1185">Reference proteome</keyword>
<protein>
    <submittedName>
        <fullName evidence="7">Beta-galactosidase</fullName>
    </submittedName>
</protein>
<feature type="domain" description="Glycosyl hydrolases family 2 sugar binding" evidence="6">
    <location>
        <begin position="114"/>
        <end position="216"/>
    </location>
</feature>
<dbReference type="InterPro" id="IPR017853">
    <property type="entry name" value="GH"/>
</dbReference>
<dbReference type="Gene3D" id="2.60.120.260">
    <property type="entry name" value="Galactose-binding domain-like"/>
    <property type="match status" value="1"/>
</dbReference>
<sequence length="745" mass="85873">MIININSFQNKRTISLIFFITVYALLASAQEKQPVIERIKTKWAQTVTADNVWRTYPRPQLKRENWLNLNGEWEYKVTNINAVKPTTNYDGQILVPFCIESSLSGVTKAFKPTDKLWYKRTFIIDKSWKGQNIILNFGAVDYEATVWINKKLVGKHIGGYDAFSFDITKYLNNSGEQLIEVAVVDPTDSQSIIRGKQQLEPSRIRYTAVSGIWQTVWLEPVEKTSINSFLPETNIDNGVVKINTSINGSSGDEQLLVKVLKDGKEIFKQKFEYKNTVEIKLDKFDLWWPELPNLYKIEVTLSRDKKVLDHVRSYFAMRKVEARFDEKGYRRVFLNNKPLFQFGTLDQGWWPDGLYTAPSAEALKWDIEQLKEIGFNTFRKHIKVEPALYYYYTDSIGMMVWQDMPSGMSRPKQDTEMVKFGQKNDWDADSAYHKQWKNEFDAMVNNLRFFPSITTWVIFNEGWGQFDTENLVKRAAEMDKTRIIDGVSGWEDRKVGDMIDIHNYPSSTMQLPQFYENRIAAIGEFGGLGLAVKGHLWDANKKNWGYRDIDDQASFSREFLKLVNDLKTLIPQGLGAAIYTQTTDVEGEVNGLITYDRKVIKVNKAESHDKISELYNISPEPLKILISDARREQNYKLVKLNNNPLEKKQMPFAVKSKAKITSQEKFSLDAIPKNLSFWLKGSGGDVTIKINGKEMTPFVSRNSYYYNQFNISNASSFLKLGENIFEVTVDLSVEKASFDYGLVGF</sequence>
<gene>
    <name evidence="7" type="ORF">I5M32_11635</name>
</gene>
<dbReference type="SUPFAM" id="SSF49785">
    <property type="entry name" value="Galactose-binding domain-like"/>
    <property type="match status" value="1"/>
</dbReference>
<dbReference type="Pfam" id="PF02836">
    <property type="entry name" value="Glyco_hydro_2_C"/>
    <property type="match status" value="1"/>
</dbReference>
<dbReference type="InterPro" id="IPR051913">
    <property type="entry name" value="GH2_Domain-Containing"/>
</dbReference>
<evidence type="ECO:0000256" key="2">
    <source>
        <dbReference type="ARBA" id="ARBA00022801"/>
    </source>
</evidence>
<comment type="caution">
    <text evidence="7">The sequence shown here is derived from an EMBL/GenBank/DDBJ whole genome shotgun (WGS) entry which is preliminary data.</text>
</comment>
<evidence type="ECO:0000259" key="6">
    <source>
        <dbReference type="Pfam" id="PF02837"/>
    </source>
</evidence>
<evidence type="ECO:0000259" key="4">
    <source>
        <dbReference type="Pfam" id="PF00703"/>
    </source>
</evidence>
<reference evidence="7 8" key="1">
    <citation type="submission" date="2020-12" db="EMBL/GenBank/DDBJ databases">
        <title>Bacterial novel species Pedobacter sp. SD-b isolated from soil.</title>
        <authorList>
            <person name="Jung H.-Y."/>
        </authorList>
    </citation>
    <scope>NUCLEOTIDE SEQUENCE [LARGE SCALE GENOMIC DNA]</scope>
    <source>
        <strain evidence="7 8">SD-b</strain>
    </source>
</reference>
<dbReference type="Gene3D" id="3.20.20.80">
    <property type="entry name" value="Glycosidases"/>
    <property type="match status" value="1"/>
</dbReference>
<dbReference type="RefSeq" id="WP_200586502.1">
    <property type="nucleotide sequence ID" value="NZ_JAEHFY010000015.1"/>
</dbReference>
<proteinExistence type="inferred from homology"/>
<dbReference type="InterPro" id="IPR008979">
    <property type="entry name" value="Galactose-bd-like_sf"/>
</dbReference>
<name>A0ABS1BL39_9SPHI</name>
<dbReference type="SUPFAM" id="SSF51445">
    <property type="entry name" value="(Trans)glycosidases"/>
    <property type="match status" value="1"/>
</dbReference>
<dbReference type="InterPro" id="IPR036156">
    <property type="entry name" value="Beta-gal/glucu_dom_sf"/>
</dbReference>
<feature type="domain" description="Glycoside hydrolase family 2 catalytic" evidence="5">
    <location>
        <begin position="359"/>
        <end position="502"/>
    </location>
</feature>
<evidence type="ECO:0000313" key="8">
    <source>
        <dbReference type="Proteomes" id="UP000660024"/>
    </source>
</evidence>
<feature type="domain" description="Glycoside hydrolase family 2 immunoglobulin-like beta-sandwich" evidence="4">
    <location>
        <begin position="253"/>
        <end position="318"/>
    </location>
</feature>
<dbReference type="InterPro" id="IPR006103">
    <property type="entry name" value="Glyco_hydro_2_cat"/>
</dbReference>
<keyword evidence="3" id="KW-0326">Glycosidase</keyword>